<dbReference type="Gene3D" id="3.20.20.370">
    <property type="entry name" value="Glycoside hydrolase/deacetylase"/>
    <property type="match status" value="1"/>
</dbReference>
<dbReference type="RefSeq" id="WP_200673441.1">
    <property type="nucleotide sequence ID" value="NZ_JAACYA010000001.1"/>
</dbReference>
<dbReference type="InterPro" id="IPR051398">
    <property type="entry name" value="Polysacch_Deacetylase"/>
</dbReference>
<protein>
    <submittedName>
        <fullName evidence="5">Polysaccharide deacetylase family protein</fullName>
    </submittedName>
</protein>
<evidence type="ECO:0000313" key="5">
    <source>
        <dbReference type="EMBL" id="MBK3332051.1"/>
    </source>
</evidence>
<dbReference type="InterPro" id="IPR011330">
    <property type="entry name" value="Glyco_hydro/deAcase_b/a-brl"/>
</dbReference>
<organism evidence="5 6">
    <name type="scientific">Persephonella atlantica</name>
    <dbReference type="NCBI Taxonomy" id="2699429"/>
    <lineage>
        <taxon>Bacteria</taxon>
        <taxon>Pseudomonadati</taxon>
        <taxon>Aquificota</taxon>
        <taxon>Aquificia</taxon>
        <taxon>Aquificales</taxon>
        <taxon>Hydrogenothermaceae</taxon>
        <taxon>Persephonella</taxon>
    </lineage>
</organism>
<proteinExistence type="predicted"/>
<keyword evidence="2" id="KW-0732">Signal</keyword>
<evidence type="ECO:0000313" key="6">
    <source>
        <dbReference type="Proteomes" id="UP000772812"/>
    </source>
</evidence>
<reference evidence="5 6" key="1">
    <citation type="journal article" date="2021" name="Syst. Appl. Microbiol.">
        <title>Persephonella atlantica sp. nov.: How to adapt to physico-chemical gradients in high temperature hydrothermal habitats.</title>
        <authorList>
            <person name="Francois D.X."/>
            <person name="Godfroy A."/>
            <person name="Mathien C."/>
            <person name="Aube J."/>
            <person name="Cathalot C."/>
            <person name="Lesongeur F."/>
            <person name="L'Haridon S."/>
            <person name="Philippon X."/>
            <person name="Roussel E.G."/>
        </authorList>
    </citation>
    <scope>NUCLEOTIDE SEQUENCE [LARGE SCALE GENOMIC DNA]</scope>
    <source>
        <strain evidence="5 6">MO1340</strain>
    </source>
</reference>
<dbReference type="PROSITE" id="PS51677">
    <property type="entry name" value="NODB"/>
    <property type="match status" value="1"/>
</dbReference>
<dbReference type="PANTHER" id="PTHR34216:SF3">
    <property type="entry name" value="POLY-BETA-1,6-N-ACETYL-D-GLUCOSAMINE N-DEACETYLASE"/>
    <property type="match status" value="1"/>
</dbReference>
<evidence type="ECO:0000256" key="2">
    <source>
        <dbReference type="ARBA" id="ARBA00022729"/>
    </source>
</evidence>
<comment type="subcellular location">
    <subcellularLocation>
        <location evidence="1">Secreted</location>
    </subcellularLocation>
</comment>
<dbReference type="PANTHER" id="PTHR34216">
    <property type="match status" value="1"/>
</dbReference>
<dbReference type="InterPro" id="IPR002509">
    <property type="entry name" value="NODB_dom"/>
</dbReference>
<dbReference type="EMBL" id="JAACYA010000001">
    <property type="protein sequence ID" value="MBK3332051.1"/>
    <property type="molecule type" value="Genomic_DNA"/>
</dbReference>
<evidence type="ECO:0000256" key="1">
    <source>
        <dbReference type="ARBA" id="ARBA00004613"/>
    </source>
</evidence>
<name>A0ABS1GGP4_9AQUI</name>
<dbReference type="Proteomes" id="UP000772812">
    <property type="component" value="Unassembled WGS sequence"/>
</dbReference>
<feature type="coiled-coil region" evidence="3">
    <location>
        <begin position="255"/>
        <end position="285"/>
    </location>
</feature>
<comment type="caution">
    <text evidence="5">The sequence shown here is derived from an EMBL/GenBank/DDBJ whole genome shotgun (WGS) entry which is preliminary data.</text>
</comment>
<dbReference type="Pfam" id="PF01522">
    <property type="entry name" value="Polysacc_deac_1"/>
    <property type="match status" value="2"/>
</dbReference>
<evidence type="ECO:0000256" key="3">
    <source>
        <dbReference type="SAM" id="Coils"/>
    </source>
</evidence>
<feature type="domain" description="NodB homology" evidence="4">
    <location>
        <begin position="57"/>
        <end position="107"/>
    </location>
</feature>
<evidence type="ECO:0000259" key="4">
    <source>
        <dbReference type="PROSITE" id="PS51677"/>
    </source>
</evidence>
<sequence>MGNVFIIFYHKIIPRWGHSKAVSTFLFEMKILKNYFRVITLDDVYEYLTTDKWPDKNSVVITFDDGYVDNYIYAYPILKKLGLKATIFPITSRIIREEIVRPTLEDYWSGKVSKKELYRPKTMAEANYQFLKEGKSEDFLSVEELNKMKDVFSVEGHGRVHAKVFYSEEITDFYDGKNGHWSNIYAYGESDDFSGLEEPQIGYPLFPDRNNLSVRRGFLKKEVKDFIKSIDRNFFNKKDWKKELKRELEKNFSSLLEFETEQKRKERVKRELEQAKKELEEITGNSVRHISYPFGHYDDVLVDITSGIYDSAYTIEKDIIRKGQNMWRLPRIEIAKDFSAFITKIIKFSLKR</sequence>
<gene>
    <name evidence="5" type="ORF">GWK41_03085</name>
</gene>
<accession>A0ABS1GGP4</accession>
<keyword evidence="3" id="KW-0175">Coiled coil</keyword>
<dbReference type="SUPFAM" id="SSF88713">
    <property type="entry name" value="Glycoside hydrolase/deacetylase"/>
    <property type="match status" value="1"/>
</dbReference>
<dbReference type="CDD" id="cd10969">
    <property type="entry name" value="CE4_Ecf1_like_5s"/>
    <property type="match status" value="1"/>
</dbReference>
<keyword evidence="6" id="KW-1185">Reference proteome</keyword>